<dbReference type="EMBL" id="CP097253">
    <property type="protein sequence ID" value="UUR07715.1"/>
    <property type="molecule type" value="Genomic_DNA"/>
</dbReference>
<feature type="domain" description="PilZ" evidence="2">
    <location>
        <begin position="25"/>
        <end position="93"/>
    </location>
</feature>
<name>A0ABY5MT81_9SPHN</name>
<keyword evidence="1" id="KW-1133">Transmembrane helix</keyword>
<proteinExistence type="predicted"/>
<keyword evidence="1" id="KW-0472">Membrane</keyword>
<evidence type="ECO:0000313" key="4">
    <source>
        <dbReference type="Proteomes" id="UP000831921"/>
    </source>
</evidence>
<evidence type="ECO:0000256" key="1">
    <source>
        <dbReference type="SAM" id="Phobius"/>
    </source>
</evidence>
<gene>
    <name evidence="3" type="ORF">M1K48_12385</name>
</gene>
<accession>A0ABY5MT81</accession>
<sequence>MSIAVQAASPLDAANRRYTSRRALRLGAVLSDSGIEVVIHDLSPTGLLIETTQALCSGETLFVDLPERGPTAASVVWSSGNFHGCAFELSIPAAVISAALLKSPVAAPPENADAGLDIGRLQTLTTELVAVDPIDERYSLRTRGLVLGGLLALSWGSIGWAISALL</sequence>
<evidence type="ECO:0000259" key="2">
    <source>
        <dbReference type="Pfam" id="PF07238"/>
    </source>
</evidence>
<organism evidence="3 4">
    <name type="scientific">Sphingomonas glaciei</name>
    <dbReference type="NCBI Taxonomy" id="2938948"/>
    <lineage>
        <taxon>Bacteria</taxon>
        <taxon>Pseudomonadati</taxon>
        <taxon>Pseudomonadota</taxon>
        <taxon>Alphaproteobacteria</taxon>
        <taxon>Sphingomonadales</taxon>
        <taxon>Sphingomonadaceae</taxon>
        <taxon>Sphingomonas</taxon>
    </lineage>
</organism>
<protein>
    <submittedName>
        <fullName evidence="3">PilZ domain-containing protein</fullName>
    </submittedName>
</protein>
<dbReference type="Proteomes" id="UP000831921">
    <property type="component" value="Chromosome"/>
</dbReference>
<feature type="transmembrane region" description="Helical" evidence="1">
    <location>
        <begin position="145"/>
        <end position="165"/>
    </location>
</feature>
<evidence type="ECO:0000313" key="3">
    <source>
        <dbReference type="EMBL" id="UUR07715.1"/>
    </source>
</evidence>
<keyword evidence="1" id="KW-0812">Transmembrane</keyword>
<dbReference type="InterPro" id="IPR009875">
    <property type="entry name" value="PilZ_domain"/>
</dbReference>
<dbReference type="SUPFAM" id="SSF141371">
    <property type="entry name" value="PilZ domain-like"/>
    <property type="match status" value="1"/>
</dbReference>
<dbReference type="Pfam" id="PF07238">
    <property type="entry name" value="PilZ"/>
    <property type="match status" value="1"/>
</dbReference>
<keyword evidence="4" id="KW-1185">Reference proteome</keyword>
<dbReference type="RefSeq" id="WP_249503505.1">
    <property type="nucleotide sequence ID" value="NZ_CP097253.1"/>
</dbReference>
<reference evidence="3 4" key="1">
    <citation type="submission" date="2022-05" db="EMBL/GenBank/DDBJ databases">
        <title>S8-45 Sphingomonas ultraviolaceadurans.</title>
        <authorList>
            <person name="Liu Y."/>
        </authorList>
    </citation>
    <scope>NUCLEOTIDE SEQUENCE [LARGE SCALE GENOMIC DNA]</scope>
    <source>
        <strain evidence="3 4">S8-45</strain>
    </source>
</reference>